<dbReference type="GeneID" id="100888475"/>
<dbReference type="InParanoid" id="A0A7M7NEJ4"/>
<evidence type="ECO:0008006" key="4">
    <source>
        <dbReference type="Google" id="ProtNLM"/>
    </source>
</evidence>
<proteinExistence type="inferred from homology"/>
<name>A0A7M7NEJ4_STRPU</name>
<dbReference type="PANTHER" id="PTHR15976:SF17">
    <property type="entry name" value="CONSTITUTIVE COACTIVATOR OF PEROXISOME PROLIFERATOR-ACTIVATED RECEPTOR GAMMA"/>
    <property type="match status" value="1"/>
</dbReference>
<dbReference type="RefSeq" id="XP_030834403.1">
    <property type="nucleotide sequence ID" value="XM_030978543.1"/>
</dbReference>
<evidence type="ECO:0000313" key="3">
    <source>
        <dbReference type="Proteomes" id="UP000007110"/>
    </source>
</evidence>
<organism evidence="2 3">
    <name type="scientific">Strongylocentrotus purpuratus</name>
    <name type="common">Purple sea urchin</name>
    <dbReference type="NCBI Taxonomy" id="7668"/>
    <lineage>
        <taxon>Eukaryota</taxon>
        <taxon>Metazoa</taxon>
        <taxon>Echinodermata</taxon>
        <taxon>Eleutherozoa</taxon>
        <taxon>Echinozoa</taxon>
        <taxon>Echinoidea</taxon>
        <taxon>Euechinoidea</taxon>
        <taxon>Echinacea</taxon>
        <taxon>Camarodonta</taxon>
        <taxon>Echinidea</taxon>
        <taxon>Strongylocentrotidae</taxon>
        <taxon>Strongylocentrotus</taxon>
    </lineage>
</organism>
<dbReference type="AlphaFoldDB" id="A0A7M7NEJ4"/>
<dbReference type="InterPro" id="IPR026784">
    <property type="entry name" value="Coact_PPARg"/>
</dbReference>
<keyword evidence="3" id="KW-1185">Reference proteome</keyword>
<dbReference type="KEGG" id="spu:100888475"/>
<accession>A0A7M7NEJ4</accession>
<dbReference type="Gene3D" id="3.40.50.1010">
    <property type="entry name" value="5'-nuclease"/>
    <property type="match status" value="1"/>
</dbReference>
<reference evidence="3" key="1">
    <citation type="submission" date="2015-02" db="EMBL/GenBank/DDBJ databases">
        <title>Genome sequencing for Strongylocentrotus purpuratus.</title>
        <authorList>
            <person name="Murali S."/>
            <person name="Liu Y."/>
            <person name="Vee V."/>
            <person name="English A."/>
            <person name="Wang M."/>
            <person name="Skinner E."/>
            <person name="Han Y."/>
            <person name="Muzny D.M."/>
            <person name="Worley K.C."/>
            <person name="Gibbs R.A."/>
        </authorList>
    </citation>
    <scope>NUCLEOTIDE SEQUENCE</scope>
</reference>
<dbReference type="PANTHER" id="PTHR15976">
    <property type="entry name" value="CONSTITUTIVE COACTIVATOR OF PEROXISOME PROLIFERATOR-ACTIVATED RECEPTOR GAMMA"/>
    <property type="match status" value="1"/>
</dbReference>
<comment type="similarity">
    <text evidence="1">Belongs to the constitutive coactivator of PPAR-gamma family.</text>
</comment>
<dbReference type="Proteomes" id="UP000007110">
    <property type="component" value="Unassembled WGS sequence"/>
</dbReference>
<dbReference type="OrthoDB" id="25987at2759"/>
<evidence type="ECO:0000256" key="1">
    <source>
        <dbReference type="ARBA" id="ARBA00009495"/>
    </source>
</evidence>
<sequence length="632" mass="72094">MGVKRLLSYVEGQCPDAFEHVDLRRLADQYYRRYNTKPQLLIDCNGYIRNIYGRLEFGLGGQWLQYLENIKVFVKYFQNAGFELLVMFDGVVEKKKMKRWLDRRKDERKIVSKIFDDIKRSGQHPDHKLFHIPTSLSGLTRMALKGLGVTVCSSSIEVDRELYLHCKENQSFGIISRDTDFMIYDVPQMFYMTCSNGHVKEVQLFRRDILCHHLGIPPQLLPLFACLLGCDTVSFQMLSNFHQRVTSGKRDPLVPSVAGYIRSLQLKDLSKISLHSVAKDIGSAFQDDYLYECVQDYACENQEENDVPYYSDAADLARAPVELTGTSKINQSVMDKIRSYHRNLDITDFVLPVITHQEYRSNKTMDDDTDTSMPSSGLVYRPIRQRLYGILLQLHVIARGVDPPSCGPVNAEGRPVQFGTVEEMCAYAGNAMNAPDVVQGMPLDIAAPHPRLEDLWVDDTTTDVQRLRLKVFFSCMHCTKLLEDGILDAIPDRHILLCCILHFLLLHAPESTLRSCDVDAFVAQAICFQSHRPASLERLKVPRVSPRAVHLAAIFVRGLTTGLCTNSTCCLPFQMESLMPWYTFDGKLFHIKYLAAENGSTLHQLCDNKPRAVEMCHKMRDWIVKGTRLQSN</sequence>
<reference evidence="2" key="2">
    <citation type="submission" date="2021-01" db="UniProtKB">
        <authorList>
            <consortium name="EnsemblMetazoa"/>
        </authorList>
    </citation>
    <scope>IDENTIFICATION</scope>
</reference>
<dbReference type="SUPFAM" id="SSF88723">
    <property type="entry name" value="PIN domain-like"/>
    <property type="match status" value="1"/>
</dbReference>
<dbReference type="InterPro" id="IPR029060">
    <property type="entry name" value="PIN-like_dom_sf"/>
</dbReference>
<dbReference type="EnsemblMetazoa" id="XM_030978543">
    <property type="protein sequence ID" value="XP_030834403"/>
    <property type="gene ID" value="LOC100888475"/>
</dbReference>
<protein>
    <recommendedName>
        <fullName evidence="4">Constitutive coactivator of peroxisome proliferator-activated receptor gamma</fullName>
    </recommendedName>
</protein>
<evidence type="ECO:0000313" key="2">
    <source>
        <dbReference type="EnsemblMetazoa" id="XP_030834403"/>
    </source>
</evidence>
<dbReference type="OMA" id="MPWEVFD"/>
<dbReference type="GO" id="GO:0005634">
    <property type="term" value="C:nucleus"/>
    <property type="evidence" value="ECO:0000318"/>
    <property type="project" value="GO_Central"/>
</dbReference>